<proteinExistence type="predicted"/>
<evidence type="ECO:0000313" key="2">
    <source>
        <dbReference type="Proteomes" id="UP000289486"/>
    </source>
</evidence>
<evidence type="ECO:0000313" key="1">
    <source>
        <dbReference type="EMBL" id="QAX92328.1"/>
    </source>
</evidence>
<name>A0A411AW64_9CAUD</name>
<dbReference type="Proteomes" id="UP000289486">
    <property type="component" value="Segment"/>
</dbReference>
<gene>
    <name evidence="1" type="ORF">LIET2_gp076</name>
</gene>
<protein>
    <submittedName>
        <fullName evidence="1">Uncharacterized protein</fullName>
    </submittedName>
</protein>
<organism evidence="1 2">
    <name type="scientific">Pantoea phage vB_PagM_LIET2</name>
    <dbReference type="NCBI Taxonomy" id="2508071"/>
    <lineage>
        <taxon>Viruses</taxon>
        <taxon>Duplodnaviria</taxon>
        <taxon>Heunggongvirae</taxon>
        <taxon>Uroviricota</taxon>
        <taxon>Caudoviricetes</taxon>
        <taxon>Lietduovirus</taxon>
        <taxon>Lietduovirus LIET2</taxon>
    </lineage>
</organism>
<reference evidence="1 2" key="1">
    <citation type="submission" date="2019-01" db="EMBL/GenBank/DDBJ databases">
        <title>Complete genome sequence of Pantoea phage vB_PagM_LIET2.</title>
        <authorList>
            <person name="Truncaite L."/>
            <person name="Simoliuniene M."/>
            <person name="Kazlauskas D."/>
            <person name="Meskys R."/>
            <person name="Simoliunas E."/>
        </authorList>
    </citation>
    <scope>NUCLEOTIDE SEQUENCE [LARGE SCALE GENOMIC DNA]</scope>
</reference>
<dbReference type="EMBL" id="MK388689">
    <property type="protein sequence ID" value="QAX92328.1"/>
    <property type="molecule type" value="Genomic_DNA"/>
</dbReference>
<sequence length="78" mass="8945">MMCRRRDTFSMMMVSCGLAAAMMNSCRLFIGWDSVPGKVENHHIPTENPLTPYSIMITVSPVVTRRRTTYNEELTWAC</sequence>
<accession>A0A411AW64</accession>
<keyword evidence="2" id="KW-1185">Reference proteome</keyword>